<keyword evidence="1" id="KW-1133">Transmembrane helix</keyword>
<reference evidence="2 3" key="1">
    <citation type="submission" date="2024-11" db="EMBL/GenBank/DDBJ databases">
        <title>Adaptive evolution of stress response genes in parasites aligns with host niche diversity.</title>
        <authorList>
            <person name="Hahn C."/>
            <person name="Resl P."/>
        </authorList>
    </citation>
    <scope>NUCLEOTIDE SEQUENCE [LARGE SCALE GENOMIC DNA]</scope>
    <source>
        <strain evidence="2">EGGRZ-B1_66</strain>
        <tissue evidence="2">Body</tissue>
    </source>
</reference>
<evidence type="ECO:0000256" key="1">
    <source>
        <dbReference type="SAM" id="Phobius"/>
    </source>
</evidence>
<organism evidence="2 3">
    <name type="scientific">Cichlidogyrus casuarinus</name>
    <dbReference type="NCBI Taxonomy" id="1844966"/>
    <lineage>
        <taxon>Eukaryota</taxon>
        <taxon>Metazoa</taxon>
        <taxon>Spiralia</taxon>
        <taxon>Lophotrochozoa</taxon>
        <taxon>Platyhelminthes</taxon>
        <taxon>Monogenea</taxon>
        <taxon>Monopisthocotylea</taxon>
        <taxon>Dactylogyridea</taxon>
        <taxon>Ancyrocephalidae</taxon>
        <taxon>Cichlidogyrus</taxon>
    </lineage>
</organism>
<keyword evidence="1" id="KW-0472">Membrane</keyword>
<comment type="caution">
    <text evidence="2">The sequence shown here is derived from an EMBL/GenBank/DDBJ whole genome shotgun (WGS) entry which is preliminary data.</text>
</comment>
<evidence type="ECO:0000313" key="3">
    <source>
        <dbReference type="Proteomes" id="UP001626550"/>
    </source>
</evidence>
<name>A0ABD2Q7S7_9PLAT</name>
<dbReference type="Proteomes" id="UP001626550">
    <property type="component" value="Unassembled WGS sequence"/>
</dbReference>
<sequence>MKNPLGTELQEIVDRPTKSQRKFFECAHNVVRFIKMRNSSIVQNPIMDSPIRLQLASRNSNPFPEGLSLSKEDVGEESKENVVPSAERVGGIYGRSSATANVALYPIPDLKLPTNDSQLEDDGPLQAQINTSLAESDTNNSHLMIAEQLIDSILEKHIEISENNSTESEHMFSLLHSISVQEKMADVTPDEGSVSLTEEPLPEPPKSLLEETDELQAQNNFVACYTITEDFSDGTELVHRASRAKEPEQEPHHRGDEIWQEPAAEIPKSGGVMGLVLICLLVVFVLCGVYLGLAYHLKWSPFTKTVTEHHFKLGFFNFPVPI</sequence>
<protein>
    <submittedName>
        <fullName evidence="2">Uncharacterized protein</fullName>
    </submittedName>
</protein>
<gene>
    <name evidence="2" type="ORF">Ciccas_006095</name>
</gene>
<accession>A0ABD2Q7S7</accession>
<dbReference type="EMBL" id="JBJKFK010000786">
    <property type="protein sequence ID" value="KAL3315277.1"/>
    <property type="molecule type" value="Genomic_DNA"/>
</dbReference>
<keyword evidence="1" id="KW-0812">Transmembrane</keyword>
<proteinExistence type="predicted"/>
<feature type="transmembrane region" description="Helical" evidence="1">
    <location>
        <begin position="272"/>
        <end position="295"/>
    </location>
</feature>
<keyword evidence="3" id="KW-1185">Reference proteome</keyword>
<evidence type="ECO:0000313" key="2">
    <source>
        <dbReference type="EMBL" id="KAL3315277.1"/>
    </source>
</evidence>
<dbReference type="AlphaFoldDB" id="A0ABD2Q7S7"/>